<dbReference type="Proteomes" id="UP001172911">
    <property type="component" value="Unassembled WGS sequence"/>
</dbReference>
<evidence type="ECO:0000313" key="3">
    <source>
        <dbReference type="EMBL" id="MDO7786229.1"/>
    </source>
</evidence>
<gene>
    <name evidence="3" type="ORF">P6N53_03200</name>
</gene>
<sequence length="97" mass="10925">MNEINQSKITLQDRIDQLAANMEKMKLAEYVELLGNTKRLLWVNFISGIARGVGIAVGFTILGAILLYFLQKLVVLNLPIIGDFIAQVVQMVQIKMY</sequence>
<reference evidence="3" key="2">
    <citation type="submission" date="2023-03" db="EMBL/GenBank/DDBJ databases">
        <authorList>
            <person name="Zhang Z."/>
        </authorList>
    </citation>
    <scope>NUCLEOTIDE SEQUENCE</scope>
    <source>
        <strain evidence="3">DSA</strain>
    </source>
</reference>
<feature type="coiled-coil region" evidence="1">
    <location>
        <begin position="1"/>
        <end position="28"/>
    </location>
</feature>
<keyword evidence="2" id="KW-1133">Transmembrane helix</keyword>
<keyword evidence="2" id="KW-0472">Membrane</keyword>
<keyword evidence="1" id="KW-0175">Coiled coil</keyword>
<keyword evidence="2" id="KW-0812">Transmembrane</keyword>
<dbReference type="EMBL" id="JARPTC010000003">
    <property type="protein sequence ID" value="MDO7786229.1"/>
    <property type="molecule type" value="Genomic_DNA"/>
</dbReference>
<dbReference type="RefSeq" id="WP_304541125.1">
    <property type="nucleotide sequence ID" value="NZ_JARPTC010000003.1"/>
</dbReference>
<name>A0AAW7Z989_9FIRM</name>
<evidence type="ECO:0000313" key="4">
    <source>
        <dbReference type="Proteomes" id="UP001172911"/>
    </source>
</evidence>
<organism evidence="3 4">
    <name type="scientific">Desulforamulus aquiferis</name>
    <dbReference type="NCBI Taxonomy" id="1397668"/>
    <lineage>
        <taxon>Bacteria</taxon>
        <taxon>Bacillati</taxon>
        <taxon>Bacillota</taxon>
        <taxon>Clostridia</taxon>
        <taxon>Eubacteriales</taxon>
        <taxon>Peptococcaceae</taxon>
        <taxon>Desulforamulus</taxon>
    </lineage>
</organism>
<evidence type="ECO:0000256" key="2">
    <source>
        <dbReference type="SAM" id="Phobius"/>
    </source>
</evidence>
<accession>A0AAW7Z989</accession>
<reference evidence="3" key="1">
    <citation type="journal article" date="2023" name="J. Hazard. Mater.">
        <title>Anaerobic biodegradation of pyrene and benzo[a]pyrene by a new sulfate-reducing Desulforamulus aquiferis strain DSA.</title>
        <authorList>
            <person name="Zhang Z."/>
            <person name="Sun J."/>
            <person name="Gong X."/>
            <person name="Wang C."/>
            <person name="Wang H."/>
        </authorList>
    </citation>
    <scope>NUCLEOTIDE SEQUENCE</scope>
    <source>
        <strain evidence="3">DSA</strain>
    </source>
</reference>
<protein>
    <submittedName>
        <fullName evidence="3">DUF5665 domain-containing protein</fullName>
    </submittedName>
</protein>
<feature type="transmembrane region" description="Helical" evidence="2">
    <location>
        <begin position="48"/>
        <end position="70"/>
    </location>
</feature>
<dbReference type="Pfam" id="PF18910">
    <property type="entry name" value="DUF5665"/>
    <property type="match status" value="1"/>
</dbReference>
<evidence type="ECO:0000256" key="1">
    <source>
        <dbReference type="SAM" id="Coils"/>
    </source>
</evidence>
<comment type="caution">
    <text evidence="3">The sequence shown here is derived from an EMBL/GenBank/DDBJ whole genome shotgun (WGS) entry which is preliminary data.</text>
</comment>
<dbReference type="AlphaFoldDB" id="A0AAW7Z989"/>
<proteinExistence type="predicted"/>
<dbReference type="InterPro" id="IPR043723">
    <property type="entry name" value="DUF5665"/>
</dbReference>
<keyword evidence="4" id="KW-1185">Reference proteome</keyword>